<dbReference type="Pfam" id="PF02911">
    <property type="entry name" value="Formyl_trans_C"/>
    <property type="match status" value="1"/>
</dbReference>
<evidence type="ECO:0000256" key="1">
    <source>
        <dbReference type="ARBA" id="ARBA00022679"/>
    </source>
</evidence>
<gene>
    <name evidence="4" type="ORF">DGMP_31600</name>
</gene>
<accession>A0A8D5JNA3</accession>
<protein>
    <recommendedName>
        <fullName evidence="3">Formyl transferase C-terminal domain-containing protein</fullName>
    </recommendedName>
</protein>
<dbReference type="KEGG" id="dbk:DGMP_31600"/>
<dbReference type="GO" id="GO:0006412">
    <property type="term" value="P:translation"/>
    <property type="evidence" value="ECO:0007669"/>
    <property type="project" value="UniProtKB-KW"/>
</dbReference>
<keyword evidence="1" id="KW-0808">Transferase</keyword>
<reference evidence="4" key="1">
    <citation type="submission" date="2020-09" db="EMBL/GenBank/DDBJ databases">
        <title>Desulfogranum mesoprofundum gen. nov., sp. nov., a novel mesophilic, sulfate-reducing chemolithoautotroph isolated from a deep-sea hydrothermal vent chimney in the Suiyo Seamount.</title>
        <authorList>
            <person name="Hashimoto Y."/>
            <person name="Nakagawa S."/>
        </authorList>
    </citation>
    <scope>NUCLEOTIDE SEQUENCE</scope>
    <source>
        <strain evidence="4">KT2</strain>
    </source>
</reference>
<dbReference type="GO" id="GO:0016740">
    <property type="term" value="F:transferase activity"/>
    <property type="evidence" value="ECO:0007669"/>
    <property type="project" value="UniProtKB-KW"/>
</dbReference>
<dbReference type="InterPro" id="IPR044135">
    <property type="entry name" value="Met-tRNA-FMT_C"/>
</dbReference>
<dbReference type="EMBL" id="AP024086">
    <property type="protein sequence ID" value="BCL62467.1"/>
    <property type="molecule type" value="Genomic_DNA"/>
</dbReference>
<dbReference type="Proteomes" id="UP000826725">
    <property type="component" value="Chromosome"/>
</dbReference>
<dbReference type="CDD" id="cd08704">
    <property type="entry name" value="Met_tRNA_FMT_C"/>
    <property type="match status" value="1"/>
</dbReference>
<name>A0A8D5JNA3_9BACT</name>
<evidence type="ECO:0000313" key="5">
    <source>
        <dbReference type="Proteomes" id="UP000826725"/>
    </source>
</evidence>
<evidence type="ECO:0000259" key="3">
    <source>
        <dbReference type="Pfam" id="PF02911"/>
    </source>
</evidence>
<dbReference type="AlphaFoldDB" id="A0A8D5JNA3"/>
<dbReference type="InterPro" id="IPR005793">
    <property type="entry name" value="Formyl_trans_C"/>
</dbReference>
<proteinExistence type="predicted"/>
<evidence type="ECO:0000313" key="4">
    <source>
        <dbReference type="EMBL" id="BCL62467.1"/>
    </source>
</evidence>
<sequence length="68" mass="7346">MYRDSDSSPGSLLEVNKNGLLINCGKNTLLIREIQPEGKKRMSVEAFLCGTPLKAGVVLSGQKPGKEQ</sequence>
<keyword evidence="5" id="KW-1185">Reference proteome</keyword>
<organism evidence="4 5">
    <name type="scientific">Desulfomarina profundi</name>
    <dbReference type="NCBI Taxonomy" id="2772557"/>
    <lineage>
        <taxon>Bacteria</taxon>
        <taxon>Pseudomonadati</taxon>
        <taxon>Thermodesulfobacteriota</taxon>
        <taxon>Desulfobulbia</taxon>
        <taxon>Desulfobulbales</taxon>
        <taxon>Desulfobulbaceae</taxon>
        <taxon>Desulfomarina</taxon>
    </lineage>
</organism>
<evidence type="ECO:0000256" key="2">
    <source>
        <dbReference type="ARBA" id="ARBA00022917"/>
    </source>
</evidence>
<keyword evidence="2" id="KW-0648">Protein biosynthesis</keyword>
<feature type="domain" description="Formyl transferase C-terminal" evidence="3">
    <location>
        <begin position="6"/>
        <end position="51"/>
    </location>
</feature>